<reference evidence="2 3" key="1">
    <citation type="submission" date="2014-04" db="EMBL/GenBank/DDBJ databases">
        <authorList>
            <consortium name="DOE Joint Genome Institute"/>
            <person name="Kuo A."/>
            <person name="Kohler A."/>
            <person name="Costa M.D."/>
            <person name="Nagy L.G."/>
            <person name="Floudas D."/>
            <person name="Copeland A."/>
            <person name="Barry K.W."/>
            <person name="Cichocki N."/>
            <person name="Veneault-Fourrey C."/>
            <person name="LaButti K."/>
            <person name="Lindquist E.A."/>
            <person name="Lipzen A."/>
            <person name="Lundell T."/>
            <person name="Morin E."/>
            <person name="Murat C."/>
            <person name="Sun H."/>
            <person name="Tunlid A."/>
            <person name="Henrissat B."/>
            <person name="Grigoriev I.V."/>
            <person name="Hibbett D.S."/>
            <person name="Martin F."/>
            <person name="Nordberg H.P."/>
            <person name="Cantor M.N."/>
            <person name="Hua S.X."/>
        </authorList>
    </citation>
    <scope>NUCLEOTIDE SEQUENCE [LARGE SCALE GENOMIC DNA]</scope>
    <source>
        <strain evidence="2 3">441</strain>
    </source>
</reference>
<feature type="region of interest" description="Disordered" evidence="1">
    <location>
        <begin position="94"/>
        <end position="116"/>
    </location>
</feature>
<feature type="compositionally biased region" description="Polar residues" evidence="1">
    <location>
        <begin position="94"/>
        <end position="107"/>
    </location>
</feature>
<dbReference type="STRING" id="765257.A0A0C9Z3U6"/>
<dbReference type="Proteomes" id="UP000054018">
    <property type="component" value="Unassembled WGS sequence"/>
</dbReference>
<dbReference type="HOGENOM" id="CLU_1778232_0_0_1"/>
<sequence length="146" mass="16365">MRDEEGPKGLRVFPRGGYVPQTQEEPEDSIGMWVKEGNGSTENEDIVFFLALGALIYLSPPFRSPRSFSTCTHIPRPEDTDMFHKYAKEERCSSYESNQEADFTGQCSSSPPASSPTTLVWMSLESKIPTLDPHSVQMTPVDDIQM</sequence>
<evidence type="ECO:0000313" key="2">
    <source>
        <dbReference type="EMBL" id="KIK23786.1"/>
    </source>
</evidence>
<dbReference type="AlphaFoldDB" id="A0A0C9Z3U6"/>
<reference evidence="3" key="2">
    <citation type="submission" date="2015-01" db="EMBL/GenBank/DDBJ databases">
        <title>Evolutionary Origins and Diversification of the Mycorrhizal Mutualists.</title>
        <authorList>
            <consortium name="DOE Joint Genome Institute"/>
            <consortium name="Mycorrhizal Genomics Consortium"/>
            <person name="Kohler A."/>
            <person name="Kuo A."/>
            <person name="Nagy L.G."/>
            <person name="Floudas D."/>
            <person name="Copeland A."/>
            <person name="Barry K.W."/>
            <person name="Cichocki N."/>
            <person name="Veneault-Fourrey C."/>
            <person name="LaButti K."/>
            <person name="Lindquist E.A."/>
            <person name="Lipzen A."/>
            <person name="Lundell T."/>
            <person name="Morin E."/>
            <person name="Murat C."/>
            <person name="Riley R."/>
            <person name="Ohm R."/>
            <person name="Sun H."/>
            <person name="Tunlid A."/>
            <person name="Henrissat B."/>
            <person name="Grigoriev I.V."/>
            <person name="Hibbett D.S."/>
            <person name="Martin F."/>
        </authorList>
    </citation>
    <scope>NUCLEOTIDE SEQUENCE [LARGE SCALE GENOMIC DNA]</scope>
    <source>
        <strain evidence="3">441</strain>
    </source>
</reference>
<dbReference type="EMBL" id="KN833722">
    <property type="protein sequence ID" value="KIK23786.1"/>
    <property type="molecule type" value="Genomic_DNA"/>
</dbReference>
<gene>
    <name evidence="2" type="ORF">PISMIDRAFT_428520</name>
</gene>
<organism evidence="2 3">
    <name type="scientific">Pisolithus microcarpus 441</name>
    <dbReference type="NCBI Taxonomy" id="765257"/>
    <lineage>
        <taxon>Eukaryota</taxon>
        <taxon>Fungi</taxon>
        <taxon>Dikarya</taxon>
        <taxon>Basidiomycota</taxon>
        <taxon>Agaricomycotina</taxon>
        <taxon>Agaricomycetes</taxon>
        <taxon>Agaricomycetidae</taxon>
        <taxon>Boletales</taxon>
        <taxon>Sclerodermatineae</taxon>
        <taxon>Pisolithaceae</taxon>
        <taxon>Pisolithus</taxon>
    </lineage>
</organism>
<accession>A0A0C9Z3U6</accession>
<proteinExistence type="predicted"/>
<protein>
    <submittedName>
        <fullName evidence="2">Uncharacterized protein</fullName>
    </submittedName>
</protein>
<keyword evidence="3" id="KW-1185">Reference proteome</keyword>
<evidence type="ECO:0000313" key="3">
    <source>
        <dbReference type="Proteomes" id="UP000054018"/>
    </source>
</evidence>
<dbReference type="OrthoDB" id="5379943at2759"/>
<feature type="region of interest" description="Disordered" evidence="1">
    <location>
        <begin position="1"/>
        <end position="29"/>
    </location>
</feature>
<evidence type="ECO:0000256" key="1">
    <source>
        <dbReference type="SAM" id="MobiDB-lite"/>
    </source>
</evidence>
<name>A0A0C9Z3U6_9AGAM</name>